<sequence length="151" mass="16400">MPSQGHHAVDTTYVSSCKSTKETLGSATATAPATGSVGIRGMSDHGAQDDVRSVARTNATNRVVPMSNVSEPVVDRKANTRRLEKAVRDAQTRLFLADIALLEDQTKKLSDEAEQSKSSDASIDVFEKALDAFELGIDLFNVRMETWDETI</sequence>
<dbReference type="AlphaFoldDB" id="A0A395MSR3"/>
<name>A0A395MSR3_9HYPO</name>
<dbReference type="EMBL" id="PXXK01000136">
    <property type="protein sequence ID" value="RFN50463.1"/>
    <property type="molecule type" value="Genomic_DNA"/>
</dbReference>
<evidence type="ECO:0000313" key="3">
    <source>
        <dbReference type="Proteomes" id="UP000265631"/>
    </source>
</evidence>
<dbReference type="Proteomes" id="UP000265631">
    <property type="component" value="Unassembled WGS sequence"/>
</dbReference>
<gene>
    <name evidence="2" type="ORF">FIE12Z_5226</name>
</gene>
<accession>A0A395MSR3</accession>
<organism evidence="2 3">
    <name type="scientific">Fusarium flagelliforme</name>
    <dbReference type="NCBI Taxonomy" id="2675880"/>
    <lineage>
        <taxon>Eukaryota</taxon>
        <taxon>Fungi</taxon>
        <taxon>Dikarya</taxon>
        <taxon>Ascomycota</taxon>
        <taxon>Pezizomycotina</taxon>
        <taxon>Sordariomycetes</taxon>
        <taxon>Hypocreomycetidae</taxon>
        <taxon>Hypocreales</taxon>
        <taxon>Nectriaceae</taxon>
        <taxon>Fusarium</taxon>
        <taxon>Fusarium incarnatum-equiseti species complex</taxon>
    </lineage>
</organism>
<evidence type="ECO:0000256" key="1">
    <source>
        <dbReference type="SAM" id="MobiDB-lite"/>
    </source>
</evidence>
<comment type="caution">
    <text evidence="2">The sequence shown here is derived from an EMBL/GenBank/DDBJ whole genome shotgun (WGS) entry which is preliminary data.</text>
</comment>
<reference evidence="2 3" key="1">
    <citation type="journal article" date="2018" name="PLoS Pathog.">
        <title>Evolution of structural diversity of trichothecenes, a family of toxins produced by plant pathogenic and entomopathogenic fungi.</title>
        <authorList>
            <person name="Proctor R.H."/>
            <person name="McCormick S.P."/>
            <person name="Kim H.S."/>
            <person name="Cardoza R.E."/>
            <person name="Stanley A.M."/>
            <person name="Lindo L."/>
            <person name="Kelly A."/>
            <person name="Brown D.W."/>
            <person name="Lee T."/>
            <person name="Vaughan M.M."/>
            <person name="Alexander N.J."/>
            <person name="Busman M."/>
            <person name="Gutierrez S."/>
        </authorList>
    </citation>
    <scope>NUCLEOTIDE SEQUENCE [LARGE SCALE GENOMIC DNA]</scope>
    <source>
        <strain evidence="2 3">NRRL 13405</strain>
    </source>
</reference>
<proteinExistence type="predicted"/>
<evidence type="ECO:0000313" key="2">
    <source>
        <dbReference type="EMBL" id="RFN50463.1"/>
    </source>
</evidence>
<feature type="region of interest" description="Disordered" evidence="1">
    <location>
        <begin position="24"/>
        <end position="48"/>
    </location>
</feature>
<protein>
    <submittedName>
        <fullName evidence="2">Uncharacterized protein</fullName>
    </submittedName>
</protein>
<keyword evidence="3" id="KW-1185">Reference proteome</keyword>